<proteinExistence type="inferred from homology"/>
<dbReference type="Proteomes" id="UP000501747">
    <property type="component" value="Chromosome"/>
</dbReference>
<dbReference type="KEGG" id="vhy:G7082_08540"/>
<dbReference type="EC" id="2.7.7.49" evidence="1"/>
<dbReference type="GO" id="GO:0003723">
    <property type="term" value="F:RNA binding"/>
    <property type="evidence" value="ECO:0007669"/>
    <property type="project" value="InterPro"/>
</dbReference>
<dbReference type="CDD" id="cd01651">
    <property type="entry name" value="RT_G2_intron"/>
    <property type="match status" value="1"/>
</dbReference>
<keyword evidence="7 13" id="KW-0695">RNA-directed DNA polymerase</keyword>
<keyword evidence="8" id="KW-0051">Antiviral defense</keyword>
<evidence type="ECO:0000256" key="4">
    <source>
        <dbReference type="ARBA" id="ARBA00022695"/>
    </source>
</evidence>
<dbReference type="GO" id="GO:0046872">
    <property type="term" value="F:metal ion binding"/>
    <property type="evidence" value="ECO:0007669"/>
    <property type="project" value="UniProtKB-KW"/>
</dbReference>
<evidence type="ECO:0000256" key="9">
    <source>
        <dbReference type="ARBA" id="ARBA00034120"/>
    </source>
</evidence>
<name>A0A6G8AS49_9ENTE</name>
<keyword evidence="4 13" id="KW-0548">Nucleotidyltransferase</keyword>
<evidence type="ECO:0000259" key="11">
    <source>
        <dbReference type="PROSITE" id="PS50878"/>
    </source>
</evidence>
<dbReference type="GO" id="GO:0051607">
    <property type="term" value="P:defense response to virus"/>
    <property type="evidence" value="ECO:0007669"/>
    <property type="project" value="UniProtKB-KW"/>
</dbReference>
<evidence type="ECO:0000256" key="6">
    <source>
        <dbReference type="ARBA" id="ARBA00022842"/>
    </source>
</evidence>
<dbReference type="NCBIfam" id="TIGR04416">
    <property type="entry name" value="group_II_RT_mat"/>
    <property type="match status" value="1"/>
</dbReference>
<evidence type="ECO:0000313" key="12">
    <source>
        <dbReference type="EMBL" id="QIL47242.1"/>
    </source>
</evidence>
<evidence type="ECO:0000256" key="10">
    <source>
        <dbReference type="ARBA" id="ARBA00048173"/>
    </source>
</evidence>
<dbReference type="Pfam" id="PF08388">
    <property type="entry name" value="GIIM"/>
    <property type="match status" value="1"/>
</dbReference>
<dbReference type="PROSITE" id="PS50878">
    <property type="entry name" value="RT_POL"/>
    <property type="match status" value="1"/>
</dbReference>
<dbReference type="Gene3D" id="3.30.70.270">
    <property type="match status" value="1"/>
</dbReference>
<evidence type="ECO:0000313" key="15">
    <source>
        <dbReference type="EMBL" id="QIL48544.1"/>
    </source>
</evidence>
<sequence length="425" mass="49212">MYTETVLEQIVDRKNLNQAFKQVRRNKGAEGVDGMTIEETASYITSNRKEIVTQIRNRKYKPSPVLRVEIPKPTGGVRLLGIPTVKDRVIQQAISQVISPKFDKEFSPYSYGFRPNKQAEMAIQQSLDYFNEGYEWVVDIDLERFFDTVNHDRLMNLISRVIKDGDVISLIRKFLVSGVQVNGQVKPTDIGTPQGGNLSPLLSNIMLNELDKELEARQLHFVRYADDCLIMVKSEMSARRVMRSVTKFIEEKLGLIVNVTKSKIIKAGDSELKYLGFSFYKGKDGYQARPHQASVESFKFKLKRLTRKNWSVSIEDKIKRLNQVILGWINYFKIGKMKKNLSKIESHLRFRVRMCLWKQWKTAQNRRKNLIKLGMDKYTAYKYSHTSKGVVRIAYSWVMTTTMTNKRVAELGLISCVEHYSKVHS</sequence>
<evidence type="ECO:0000256" key="5">
    <source>
        <dbReference type="ARBA" id="ARBA00022723"/>
    </source>
</evidence>
<evidence type="ECO:0000256" key="3">
    <source>
        <dbReference type="ARBA" id="ARBA00022679"/>
    </source>
</evidence>
<keyword evidence="5" id="KW-0479">Metal-binding</keyword>
<dbReference type="InterPro" id="IPR051083">
    <property type="entry name" value="GrpII_Intron_Splice-Mob/Def"/>
</dbReference>
<evidence type="ECO:0000313" key="14">
    <source>
        <dbReference type="EMBL" id="QIL48511.1"/>
    </source>
</evidence>
<dbReference type="RefSeq" id="WP_166033354.1">
    <property type="nucleotide sequence ID" value="NZ_CP049887.1"/>
</dbReference>
<dbReference type="PANTHER" id="PTHR34047">
    <property type="entry name" value="NUCLEAR INTRON MATURASE 1, MITOCHONDRIAL-RELATED"/>
    <property type="match status" value="1"/>
</dbReference>
<comment type="similarity">
    <text evidence="9">Belongs to the bacterial reverse transcriptase family.</text>
</comment>
<keyword evidence="16" id="KW-1185">Reference proteome</keyword>
<gene>
    <name evidence="13" type="primary">ltrA</name>
    <name evidence="12" type="ORF">G7082_01195</name>
    <name evidence="13" type="ORF">G7082_04340</name>
    <name evidence="14" type="ORF">G7082_08360</name>
    <name evidence="15" type="ORF">G7082_08540</name>
</gene>
<feature type="domain" description="Reverse transcriptase" evidence="11">
    <location>
        <begin position="51"/>
        <end position="279"/>
    </location>
</feature>
<dbReference type="PRINTS" id="PR00866">
    <property type="entry name" value="RNADNAPOLMS"/>
</dbReference>
<organism evidence="13 16">
    <name type="scientific">Vagococcus hydrophili</name>
    <dbReference type="NCBI Taxonomy" id="2714947"/>
    <lineage>
        <taxon>Bacteria</taxon>
        <taxon>Bacillati</taxon>
        <taxon>Bacillota</taxon>
        <taxon>Bacilli</taxon>
        <taxon>Lactobacillales</taxon>
        <taxon>Enterococcaceae</taxon>
        <taxon>Vagococcus</taxon>
    </lineage>
</organism>
<dbReference type="InterPro" id="IPR043128">
    <property type="entry name" value="Rev_trsase/Diguanyl_cyclase"/>
</dbReference>
<dbReference type="AlphaFoldDB" id="A0A6G8AS49"/>
<comment type="catalytic activity">
    <reaction evidence="10">
        <text>DNA(n) + a 2'-deoxyribonucleoside 5'-triphosphate = DNA(n+1) + diphosphate</text>
        <dbReference type="Rhea" id="RHEA:22508"/>
        <dbReference type="Rhea" id="RHEA-COMP:17339"/>
        <dbReference type="Rhea" id="RHEA-COMP:17340"/>
        <dbReference type="ChEBI" id="CHEBI:33019"/>
        <dbReference type="ChEBI" id="CHEBI:61560"/>
        <dbReference type="ChEBI" id="CHEBI:173112"/>
        <dbReference type="EC" id="2.7.7.49"/>
    </reaction>
</comment>
<dbReference type="Pfam" id="PF00078">
    <property type="entry name" value="RVT_1"/>
    <property type="match status" value="1"/>
</dbReference>
<accession>A0A6G8AS49</accession>
<evidence type="ECO:0000256" key="7">
    <source>
        <dbReference type="ARBA" id="ARBA00022918"/>
    </source>
</evidence>
<keyword evidence="3 13" id="KW-0808">Transferase</keyword>
<dbReference type="EMBL" id="CP049887">
    <property type="protein sequence ID" value="QIL48544.1"/>
    <property type="molecule type" value="Genomic_DNA"/>
</dbReference>
<evidence type="ECO:0000256" key="8">
    <source>
        <dbReference type="ARBA" id="ARBA00023118"/>
    </source>
</evidence>
<dbReference type="KEGG" id="vhy:G7082_08360"/>
<evidence type="ECO:0000313" key="16">
    <source>
        <dbReference type="Proteomes" id="UP000501747"/>
    </source>
</evidence>
<dbReference type="InterPro" id="IPR000123">
    <property type="entry name" value="Reverse_transcriptase_msDNA"/>
</dbReference>
<reference evidence="13 16" key="1">
    <citation type="submission" date="2020-03" db="EMBL/GenBank/DDBJ databases">
        <title>Vagococcus sp. nov., isolated from beetles.</title>
        <authorList>
            <person name="Hyun D.-W."/>
            <person name="Bae J.-W."/>
        </authorList>
    </citation>
    <scope>NUCLEOTIDE SEQUENCE [LARGE SCALE GENOMIC DNA]</scope>
    <source>
        <strain evidence="13 16">HDW17B</strain>
    </source>
</reference>
<dbReference type="EMBL" id="CP049887">
    <property type="protein sequence ID" value="QIL48511.1"/>
    <property type="molecule type" value="Genomic_DNA"/>
</dbReference>
<dbReference type="InterPro" id="IPR043502">
    <property type="entry name" value="DNA/RNA_pol_sf"/>
</dbReference>
<dbReference type="EMBL" id="CP049887">
    <property type="protein sequence ID" value="QIL47242.1"/>
    <property type="molecule type" value="Genomic_DNA"/>
</dbReference>
<evidence type="ECO:0000256" key="1">
    <source>
        <dbReference type="ARBA" id="ARBA00012493"/>
    </source>
</evidence>
<keyword evidence="6" id="KW-0460">Magnesium</keyword>
<dbReference type="InterPro" id="IPR000477">
    <property type="entry name" value="RT_dom"/>
</dbReference>
<dbReference type="SUPFAM" id="SSF56672">
    <property type="entry name" value="DNA/RNA polymerases"/>
    <property type="match status" value="1"/>
</dbReference>
<dbReference type="GO" id="GO:0003964">
    <property type="term" value="F:RNA-directed DNA polymerase activity"/>
    <property type="evidence" value="ECO:0007669"/>
    <property type="project" value="UniProtKB-KW"/>
</dbReference>
<dbReference type="KEGG" id="vhy:G7082_01195"/>
<evidence type="ECO:0000313" key="13">
    <source>
        <dbReference type="EMBL" id="QIL47826.1"/>
    </source>
</evidence>
<dbReference type="PANTHER" id="PTHR34047:SF8">
    <property type="entry name" value="PROTEIN YKFC"/>
    <property type="match status" value="1"/>
</dbReference>
<dbReference type="KEGG" id="vhy:G7082_04340"/>
<protein>
    <recommendedName>
        <fullName evidence="1">RNA-directed DNA polymerase</fullName>
        <ecNumber evidence="1">2.7.7.49</ecNumber>
    </recommendedName>
</protein>
<keyword evidence="2" id="KW-0515">Mutator protein</keyword>
<dbReference type="InterPro" id="IPR013597">
    <property type="entry name" value="Mat_intron_G2"/>
</dbReference>
<dbReference type="EMBL" id="CP049887">
    <property type="protein sequence ID" value="QIL47826.1"/>
    <property type="molecule type" value="Genomic_DNA"/>
</dbReference>
<dbReference type="InterPro" id="IPR030931">
    <property type="entry name" value="Group_II_RT_mat"/>
</dbReference>
<evidence type="ECO:0000256" key="2">
    <source>
        <dbReference type="ARBA" id="ARBA00022457"/>
    </source>
</evidence>